<dbReference type="EMBL" id="BLXT01005315">
    <property type="protein sequence ID" value="GFO22081.1"/>
    <property type="molecule type" value="Genomic_DNA"/>
</dbReference>
<sequence length="78" mass="8428">MADPWGFLYMGGPAGTHTTGLSLLTQYRLTALRPPTLVPGCLINIRGRDNTCIRTSITLDCRTAGHADHATSNGPRYL</sequence>
<keyword evidence="2" id="KW-1185">Reference proteome</keyword>
<comment type="caution">
    <text evidence="1">The sequence shown here is derived from an EMBL/GenBank/DDBJ whole genome shotgun (WGS) entry which is preliminary data.</text>
</comment>
<accession>A0AAV4BSM6</accession>
<organism evidence="1 2">
    <name type="scientific">Plakobranchus ocellatus</name>
    <dbReference type="NCBI Taxonomy" id="259542"/>
    <lineage>
        <taxon>Eukaryota</taxon>
        <taxon>Metazoa</taxon>
        <taxon>Spiralia</taxon>
        <taxon>Lophotrochozoa</taxon>
        <taxon>Mollusca</taxon>
        <taxon>Gastropoda</taxon>
        <taxon>Heterobranchia</taxon>
        <taxon>Euthyneura</taxon>
        <taxon>Panpulmonata</taxon>
        <taxon>Sacoglossa</taxon>
        <taxon>Placobranchoidea</taxon>
        <taxon>Plakobranchidae</taxon>
        <taxon>Plakobranchus</taxon>
    </lineage>
</organism>
<reference evidence="1 2" key="1">
    <citation type="journal article" date="2021" name="Elife">
        <title>Chloroplast acquisition without the gene transfer in kleptoplastic sea slugs, Plakobranchus ocellatus.</title>
        <authorList>
            <person name="Maeda T."/>
            <person name="Takahashi S."/>
            <person name="Yoshida T."/>
            <person name="Shimamura S."/>
            <person name="Takaki Y."/>
            <person name="Nagai Y."/>
            <person name="Toyoda A."/>
            <person name="Suzuki Y."/>
            <person name="Arimoto A."/>
            <person name="Ishii H."/>
            <person name="Satoh N."/>
            <person name="Nishiyama T."/>
            <person name="Hasebe M."/>
            <person name="Maruyama T."/>
            <person name="Minagawa J."/>
            <person name="Obokata J."/>
            <person name="Shigenobu S."/>
        </authorList>
    </citation>
    <scope>NUCLEOTIDE SEQUENCE [LARGE SCALE GENOMIC DNA]</scope>
</reference>
<dbReference type="Proteomes" id="UP000735302">
    <property type="component" value="Unassembled WGS sequence"/>
</dbReference>
<evidence type="ECO:0000313" key="1">
    <source>
        <dbReference type="EMBL" id="GFO22081.1"/>
    </source>
</evidence>
<proteinExistence type="predicted"/>
<dbReference type="AlphaFoldDB" id="A0AAV4BSM6"/>
<gene>
    <name evidence="1" type="ORF">PoB_004858600</name>
</gene>
<protein>
    <submittedName>
        <fullName evidence="1">Uncharacterized protein</fullName>
    </submittedName>
</protein>
<evidence type="ECO:0000313" key="2">
    <source>
        <dbReference type="Proteomes" id="UP000735302"/>
    </source>
</evidence>
<name>A0AAV4BSM6_9GAST</name>